<evidence type="ECO:0000313" key="3">
    <source>
        <dbReference type="EMBL" id="SDJ70530.1"/>
    </source>
</evidence>
<dbReference type="AlphaFoldDB" id="A0A1G8VZ76"/>
<dbReference type="PANTHER" id="PTHR30461">
    <property type="entry name" value="DNA-INVERTASE FROM LAMBDOID PROPHAGE"/>
    <property type="match status" value="1"/>
</dbReference>
<dbReference type="SMART" id="SM00857">
    <property type="entry name" value="Resolvase"/>
    <property type="match status" value="1"/>
</dbReference>
<dbReference type="GO" id="GO:0000150">
    <property type="term" value="F:DNA strand exchange activity"/>
    <property type="evidence" value="ECO:0007669"/>
    <property type="project" value="InterPro"/>
</dbReference>
<comment type="similarity">
    <text evidence="1">Belongs to the site-specific recombinase resolvase family.</text>
</comment>
<dbReference type="Proteomes" id="UP000198694">
    <property type="component" value="Unassembled WGS sequence"/>
</dbReference>
<dbReference type="InterPro" id="IPR006119">
    <property type="entry name" value="Resolv_N"/>
</dbReference>
<dbReference type="Gene3D" id="3.40.50.1390">
    <property type="entry name" value="Resolvase, N-terminal catalytic domain"/>
    <property type="match status" value="1"/>
</dbReference>
<organism evidence="3 4">
    <name type="scientific">Sediminibacillus albus</name>
    <dbReference type="NCBI Taxonomy" id="407036"/>
    <lineage>
        <taxon>Bacteria</taxon>
        <taxon>Bacillati</taxon>
        <taxon>Bacillota</taxon>
        <taxon>Bacilli</taxon>
        <taxon>Bacillales</taxon>
        <taxon>Bacillaceae</taxon>
        <taxon>Sediminibacillus</taxon>
    </lineage>
</organism>
<dbReference type="SUPFAM" id="SSF53041">
    <property type="entry name" value="Resolvase-like"/>
    <property type="match status" value="1"/>
</dbReference>
<dbReference type="PANTHER" id="PTHR30461:SF26">
    <property type="entry name" value="RESOLVASE HOMOLOG YNEB"/>
    <property type="match status" value="1"/>
</dbReference>
<gene>
    <name evidence="3" type="ORF">SAMN05216243_0414</name>
</gene>
<dbReference type="CDD" id="cd00338">
    <property type="entry name" value="Ser_Recombinase"/>
    <property type="match status" value="1"/>
</dbReference>
<evidence type="ECO:0000313" key="4">
    <source>
        <dbReference type="Proteomes" id="UP000198694"/>
    </source>
</evidence>
<sequence>MENLESWKAVIYCRVSTEKEEQETSLKRQKHELLEMAKSKNMKIIQVIEEKKSGYEIEREGIFSMLELFTAKRADCLLIQDETRLGRGNTKIALFHQLNKLDVPVFSVSHQGKLQLSESDSMVLQIVGIVEEYQRKIHNMKIKRGMKKAIERGYDPSRNFSHQNHGSGRERIEFPIEEVVRLKGNKLTFEEIAATLKGLGYPVSKATVHRRYKEYVSLDSHTDKR</sequence>
<name>A0A1G8VZ76_9BACI</name>
<keyword evidence="4" id="KW-1185">Reference proteome</keyword>
<accession>A0A1G8VZ76</accession>
<reference evidence="3 4" key="1">
    <citation type="submission" date="2016-10" db="EMBL/GenBank/DDBJ databases">
        <authorList>
            <person name="de Groot N.N."/>
        </authorList>
    </citation>
    <scope>NUCLEOTIDE SEQUENCE [LARGE SCALE GENOMIC DNA]</scope>
    <source>
        <strain evidence="3 4">CGMCC 1.6502</strain>
    </source>
</reference>
<dbReference type="InterPro" id="IPR036162">
    <property type="entry name" value="Resolvase-like_N_sf"/>
</dbReference>
<feature type="domain" description="Resolvase/invertase-type recombinase catalytic" evidence="2">
    <location>
        <begin position="8"/>
        <end position="153"/>
    </location>
</feature>
<proteinExistence type="inferred from homology"/>
<dbReference type="InterPro" id="IPR050639">
    <property type="entry name" value="SSR_resolvase"/>
</dbReference>
<dbReference type="GO" id="GO:0003677">
    <property type="term" value="F:DNA binding"/>
    <property type="evidence" value="ECO:0007669"/>
    <property type="project" value="InterPro"/>
</dbReference>
<dbReference type="EMBL" id="FNFL01000001">
    <property type="protein sequence ID" value="SDJ70530.1"/>
    <property type="molecule type" value="Genomic_DNA"/>
</dbReference>
<dbReference type="STRING" id="407036.SAMN05216243_0414"/>
<evidence type="ECO:0000256" key="1">
    <source>
        <dbReference type="ARBA" id="ARBA00009913"/>
    </source>
</evidence>
<evidence type="ECO:0000259" key="2">
    <source>
        <dbReference type="PROSITE" id="PS51736"/>
    </source>
</evidence>
<dbReference type="PROSITE" id="PS51736">
    <property type="entry name" value="RECOMBINASES_3"/>
    <property type="match status" value="1"/>
</dbReference>
<protein>
    <submittedName>
        <fullName evidence="3">Site-specific DNA recombinase</fullName>
    </submittedName>
</protein>
<dbReference type="Pfam" id="PF00239">
    <property type="entry name" value="Resolvase"/>
    <property type="match status" value="1"/>
</dbReference>